<keyword evidence="4" id="KW-1185">Reference proteome</keyword>
<evidence type="ECO:0000313" key="3">
    <source>
        <dbReference type="EMBL" id="GBP32175.1"/>
    </source>
</evidence>
<organism evidence="3 4">
    <name type="scientific">Eumeta variegata</name>
    <name type="common">Bagworm moth</name>
    <name type="synonym">Eumeta japonica</name>
    <dbReference type="NCBI Taxonomy" id="151549"/>
    <lineage>
        <taxon>Eukaryota</taxon>
        <taxon>Metazoa</taxon>
        <taxon>Ecdysozoa</taxon>
        <taxon>Arthropoda</taxon>
        <taxon>Hexapoda</taxon>
        <taxon>Insecta</taxon>
        <taxon>Pterygota</taxon>
        <taxon>Neoptera</taxon>
        <taxon>Endopterygota</taxon>
        <taxon>Lepidoptera</taxon>
        <taxon>Glossata</taxon>
        <taxon>Ditrysia</taxon>
        <taxon>Tineoidea</taxon>
        <taxon>Psychidae</taxon>
        <taxon>Oiketicinae</taxon>
        <taxon>Eumeta</taxon>
    </lineage>
</organism>
<reference evidence="3 4" key="1">
    <citation type="journal article" date="2019" name="Commun. Biol.">
        <title>The bagworm genome reveals a unique fibroin gene that provides high tensile strength.</title>
        <authorList>
            <person name="Kono N."/>
            <person name="Nakamura H."/>
            <person name="Ohtoshi R."/>
            <person name="Tomita M."/>
            <person name="Numata K."/>
            <person name="Arakawa K."/>
        </authorList>
    </citation>
    <scope>NUCLEOTIDE SEQUENCE [LARGE SCALE GENOMIC DNA]</scope>
</reference>
<name>A0A4C1V0C7_EUMVA</name>
<dbReference type="Proteomes" id="UP000299102">
    <property type="component" value="Unassembled WGS sequence"/>
</dbReference>
<accession>A0A4C1V0C7</accession>
<proteinExistence type="predicted"/>
<evidence type="ECO:0000256" key="1">
    <source>
        <dbReference type="SAM" id="Coils"/>
    </source>
</evidence>
<sequence>MSIDPSDHLCPTETSSVTEDEIRDLKEKNTALVKKVQYWKMLAAQRENEKLDLMREINDLRLKLGRLRNEGAETARVLDVSLQSAIEEALSHLVQSSNAMARISEVAKTYIRKRQG</sequence>
<evidence type="ECO:0000313" key="4">
    <source>
        <dbReference type="Proteomes" id="UP000299102"/>
    </source>
</evidence>
<evidence type="ECO:0000256" key="2">
    <source>
        <dbReference type="SAM" id="MobiDB-lite"/>
    </source>
</evidence>
<feature type="region of interest" description="Disordered" evidence="2">
    <location>
        <begin position="1"/>
        <end position="22"/>
    </location>
</feature>
<dbReference type="AlphaFoldDB" id="A0A4C1V0C7"/>
<dbReference type="EMBL" id="BGZK01000255">
    <property type="protein sequence ID" value="GBP32175.1"/>
    <property type="molecule type" value="Genomic_DNA"/>
</dbReference>
<keyword evidence="1" id="KW-0175">Coiled coil</keyword>
<comment type="caution">
    <text evidence="3">The sequence shown here is derived from an EMBL/GenBank/DDBJ whole genome shotgun (WGS) entry which is preliminary data.</text>
</comment>
<feature type="coiled-coil region" evidence="1">
    <location>
        <begin position="43"/>
        <end position="70"/>
    </location>
</feature>
<gene>
    <name evidence="3" type="ORF">EVAR_80943_1</name>
</gene>
<dbReference type="OrthoDB" id="7488133at2759"/>
<protein>
    <submittedName>
        <fullName evidence="3">Uncharacterized protein</fullName>
    </submittedName>
</protein>